<name>A0ABY6K8E5_9ARAC</name>
<feature type="compositionally biased region" description="Polar residues" evidence="1">
    <location>
        <begin position="70"/>
        <end position="81"/>
    </location>
</feature>
<keyword evidence="3" id="KW-1185">Reference proteome</keyword>
<organism evidence="2 3">
    <name type="scientific">Cordylochernes scorpioides</name>
    <dbReference type="NCBI Taxonomy" id="51811"/>
    <lineage>
        <taxon>Eukaryota</taxon>
        <taxon>Metazoa</taxon>
        <taxon>Ecdysozoa</taxon>
        <taxon>Arthropoda</taxon>
        <taxon>Chelicerata</taxon>
        <taxon>Arachnida</taxon>
        <taxon>Pseudoscorpiones</taxon>
        <taxon>Cheliferoidea</taxon>
        <taxon>Chernetidae</taxon>
        <taxon>Cordylochernes</taxon>
    </lineage>
</organism>
<reference evidence="2 3" key="1">
    <citation type="submission" date="2022-01" db="EMBL/GenBank/DDBJ databases">
        <title>A chromosomal length assembly of Cordylochernes scorpioides.</title>
        <authorList>
            <person name="Zeh D."/>
            <person name="Zeh J."/>
        </authorList>
    </citation>
    <scope>NUCLEOTIDE SEQUENCE [LARGE SCALE GENOMIC DNA]</scope>
    <source>
        <strain evidence="2">IN4F17</strain>
        <tissue evidence="2">Whole Body</tissue>
    </source>
</reference>
<evidence type="ECO:0000313" key="2">
    <source>
        <dbReference type="EMBL" id="UYV64599.1"/>
    </source>
</evidence>
<feature type="compositionally biased region" description="Basic and acidic residues" evidence="1">
    <location>
        <begin position="17"/>
        <end position="30"/>
    </location>
</feature>
<gene>
    <name evidence="2" type="ORF">LAZ67_3001269</name>
</gene>
<evidence type="ECO:0000313" key="3">
    <source>
        <dbReference type="Proteomes" id="UP001235939"/>
    </source>
</evidence>
<sequence length="532" mass="59468">MNKDNNQTLSELTVEDEMSKNPQKDLRLLLEDTDVALSDSSTPDKRDSSSPSLSEENCYESFDDCEPTHSDSIYATTSGSSRLRPADSPTRHVRQPHFSSGLSNMNQGSNCDPEPLQVFNTTQLRSPTEAHQHNGDIEELLRRIVKEISNVISGLDSPIIPKQLEEVVYQRAEKTLEPIIKYSPSPTMLIKSLGWCAEASGQATLEECTAQVEAGIPDMAKVLELEDIIRQKCSSLTSVSDHVGFWKKFFSQCEEGSVMEKEPFSITVKSITAVNGCRYLVAVDVDEKELVPLVELQGGHFSEEVGDGFCRAWSLGEATAQTFQKETSKLAPGDGVAVVVGEDASDSSLFISDSNLKKCLPSSSEKTTTLPPLGTLKLTKKSIQYRGTFESPKFTPLVILELLASLYDSSPEDIEIKLNQFITNLLNAERSVIFRCHMIIEEQSITRKFDTLLKITDNLARLIEKPSMLLDEMFPEILVVMRAIENTIAIWVQMKKICEREEFKNLTDPLLLVEQENIVQEIDAWVDKNIIY</sequence>
<feature type="compositionally biased region" description="Polar residues" evidence="1">
    <location>
        <begin position="1"/>
        <end position="11"/>
    </location>
</feature>
<dbReference type="Proteomes" id="UP001235939">
    <property type="component" value="Chromosome 03"/>
</dbReference>
<dbReference type="EMBL" id="CP092865">
    <property type="protein sequence ID" value="UYV64599.1"/>
    <property type="molecule type" value="Genomic_DNA"/>
</dbReference>
<evidence type="ECO:0000256" key="1">
    <source>
        <dbReference type="SAM" id="MobiDB-lite"/>
    </source>
</evidence>
<protein>
    <submittedName>
        <fullName evidence="2">Uncharacterized protein</fullName>
    </submittedName>
</protein>
<accession>A0ABY6K8E5</accession>
<proteinExistence type="predicted"/>
<feature type="region of interest" description="Disordered" evidence="1">
    <location>
        <begin position="1"/>
        <end position="113"/>
    </location>
</feature>
<feature type="compositionally biased region" description="Polar residues" evidence="1">
    <location>
        <begin position="97"/>
        <end position="110"/>
    </location>
</feature>